<accession>A0ABD5YWG3</accession>
<feature type="compositionally biased region" description="Low complexity" evidence="4">
    <location>
        <begin position="880"/>
        <end position="891"/>
    </location>
</feature>
<dbReference type="RefSeq" id="WP_390206709.1">
    <property type="nucleotide sequence ID" value="NZ_JBHSZC010000003.1"/>
</dbReference>
<comment type="caution">
    <text evidence="5">The sequence shown here is derived from an EMBL/GenBank/DDBJ whole genome shotgun (WGS) entry which is preliminary data.</text>
</comment>
<dbReference type="PANTHER" id="PTHR36108:SF13">
    <property type="entry name" value="COLOSSIN-B-RELATED"/>
    <property type="match status" value="1"/>
</dbReference>
<evidence type="ECO:0000256" key="4">
    <source>
        <dbReference type="SAM" id="MobiDB-lite"/>
    </source>
</evidence>
<organism evidence="5 6">
    <name type="scientific">Halocatena marina</name>
    <dbReference type="NCBI Taxonomy" id="2934937"/>
    <lineage>
        <taxon>Archaea</taxon>
        <taxon>Methanobacteriati</taxon>
        <taxon>Methanobacteriota</taxon>
        <taxon>Stenosarchaea group</taxon>
        <taxon>Halobacteria</taxon>
        <taxon>Halobacteriales</taxon>
        <taxon>Natronomonadaceae</taxon>
        <taxon>Halocatena</taxon>
    </lineage>
</organism>
<evidence type="ECO:0000256" key="2">
    <source>
        <dbReference type="ARBA" id="ARBA00022525"/>
    </source>
</evidence>
<feature type="compositionally biased region" description="Polar residues" evidence="4">
    <location>
        <begin position="869"/>
        <end position="879"/>
    </location>
</feature>
<reference evidence="5 6" key="1">
    <citation type="journal article" date="2019" name="Int. J. Syst. Evol. Microbiol.">
        <title>The Global Catalogue of Microorganisms (GCM) 10K type strain sequencing project: providing services to taxonomists for standard genome sequencing and annotation.</title>
        <authorList>
            <consortium name="The Broad Institute Genomics Platform"/>
            <consortium name="The Broad Institute Genome Sequencing Center for Infectious Disease"/>
            <person name="Wu L."/>
            <person name="Ma J."/>
        </authorList>
    </citation>
    <scope>NUCLEOTIDE SEQUENCE [LARGE SCALE GENOMIC DNA]</scope>
    <source>
        <strain evidence="5 6">RDMS1</strain>
    </source>
</reference>
<dbReference type="Proteomes" id="UP001596417">
    <property type="component" value="Unassembled WGS sequence"/>
</dbReference>
<keyword evidence="6" id="KW-1185">Reference proteome</keyword>
<protein>
    <submittedName>
        <fullName evidence="5">Carboxypeptidase regulatory-like domain-containing protein</fullName>
    </submittedName>
</protein>
<dbReference type="AlphaFoldDB" id="A0ABD5YWG3"/>
<dbReference type="SUPFAM" id="SSF49452">
    <property type="entry name" value="Starch-binding domain-like"/>
    <property type="match status" value="2"/>
</dbReference>
<dbReference type="Gene3D" id="2.60.40.10">
    <property type="entry name" value="Immunoglobulins"/>
    <property type="match status" value="2"/>
</dbReference>
<keyword evidence="3" id="KW-0732">Signal</keyword>
<proteinExistence type="inferred from homology"/>
<feature type="compositionally biased region" description="Polar residues" evidence="4">
    <location>
        <begin position="895"/>
        <end position="905"/>
    </location>
</feature>
<dbReference type="InterPro" id="IPR008969">
    <property type="entry name" value="CarboxyPept-like_regulatory"/>
</dbReference>
<gene>
    <name evidence="5" type="ORF">ACFQL7_22720</name>
</gene>
<dbReference type="SUPFAM" id="SSF49464">
    <property type="entry name" value="Carboxypeptidase regulatory domain-like"/>
    <property type="match status" value="1"/>
</dbReference>
<dbReference type="Gene3D" id="2.60.40.1120">
    <property type="entry name" value="Carboxypeptidase-like, regulatory domain"/>
    <property type="match status" value="3"/>
</dbReference>
<evidence type="ECO:0000313" key="6">
    <source>
        <dbReference type="Proteomes" id="UP001596417"/>
    </source>
</evidence>
<evidence type="ECO:0000256" key="1">
    <source>
        <dbReference type="ARBA" id="ARBA00007257"/>
    </source>
</evidence>
<evidence type="ECO:0000256" key="3">
    <source>
        <dbReference type="ARBA" id="ARBA00022729"/>
    </source>
</evidence>
<dbReference type="Pfam" id="PF13620">
    <property type="entry name" value="CarboxypepD_reg"/>
    <property type="match status" value="3"/>
</dbReference>
<dbReference type="InterPro" id="IPR013783">
    <property type="entry name" value="Ig-like_fold"/>
</dbReference>
<dbReference type="InterPro" id="IPR013784">
    <property type="entry name" value="Carb-bd-like_fold"/>
</dbReference>
<evidence type="ECO:0000313" key="5">
    <source>
        <dbReference type="EMBL" id="MFC7192349.1"/>
    </source>
</evidence>
<comment type="similarity">
    <text evidence="1">Belongs to the serine-aspartate repeat-containing protein (SDr) family.</text>
</comment>
<feature type="region of interest" description="Disordered" evidence="4">
    <location>
        <begin position="869"/>
        <end position="921"/>
    </location>
</feature>
<dbReference type="EMBL" id="JBHTAX010000004">
    <property type="protein sequence ID" value="MFC7192349.1"/>
    <property type="molecule type" value="Genomic_DNA"/>
</dbReference>
<keyword evidence="2" id="KW-0964">Secreted</keyword>
<dbReference type="PANTHER" id="PTHR36108">
    <property type="entry name" value="COLOSSIN-B-RELATED"/>
    <property type="match status" value="1"/>
</dbReference>
<sequence length="921" mass="96981">MTGNESITVGADLNNPGGLGTVQEIGLYVAADESNLGDGEPIATTVVDMAPEGVDNPIDQPHETTVTFKIDANTISAGDYHVGVVSQDDSASDELTVLGSNFVIAGLNAPANVEQGESFDVNATITNTGNLEDRQTVEYRIDGVERTTNVTLSANESMTVEFDDIESDRLDAGTYEHGVFSEDDSATVNITVLEGFFDVEITDATSEASVGETVNVTATVENTGEATDEQAVTYDLVPNKVNLAVVDDLNDTESRALVDRLDSSLPDRYNITLVTTDDLMDEIDSYDTFVVNEFDESDVFVQDFVDATDGPDTGVVYLDQWGSFGGSEAIVELSGATGDPESTDDGSNGDDPYLQIETDHPVFSGVGESGDQVALFAGSGPEHSWHNDYSGQTLAGVGQGSDIKGPAIAVNETSSTVLADSLGQTSYLPSGYSAGANQILANVIEHVSGFTPTGTALSTVDDTTETVTLDPGESTTVEFTDTVPDGTDISIDYRHLVGSENDEDFAPITIDVDRGAVEGAVTSDTTGDPIDGATVEITVETADGSYTATTNENGAYRIENVPEGTHNVTASADGYSSETVSVDVPANSIATANFSLAPINGSISGTVTASDTGEPVANATIAAEDNEGTIYRETTDENGTYTLDMPSGDYVVSVAETPSEFQPEAVVTVAPGEEVTAVDFTVEPSNGMIDGYVTNAAGVPIEGAHVTDADQDSFNVTTNEDGYYRIEDLNRGTYALRAAHSDYPDSDITFADVAADETTTQNLTLGTFFEVSNLNAPNAAEQGDSFTVNATITNIGDQQNTRTVFYFPPGTNFGENMLTQSDLFKEVTLDGGESTTATFTYDVSADFSPGEYEHGVSADEVESTSITITESANSTSENPSITDSSETSIIENVERLTTTQRSQTLEVPPEHKSLPVSLTAR</sequence>
<name>A0ABD5YWG3_9EURY</name>